<keyword evidence="2" id="KW-1133">Transmembrane helix</keyword>
<evidence type="ECO:0000313" key="4">
    <source>
        <dbReference type="Proteomes" id="UP001344251"/>
    </source>
</evidence>
<feature type="region of interest" description="Disordered" evidence="1">
    <location>
        <begin position="1"/>
        <end position="26"/>
    </location>
</feature>
<keyword evidence="2" id="KW-0472">Membrane</keyword>
<evidence type="ECO:0000256" key="1">
    <source>
        <dbReference type="SAM" id="MobiDB-lite"/>
    </source>
</evidence>
<name>A0ABZ1FE83_9ACTN</name>
<organism evidence="3 4">
    <name type="scientific">Streptomyces decoyicus</name>
    <dbReference type="NCBI Taxonomy" id="249567"/>
    <lineage>
        <taxon>Bacteria</taxon>
        <taxon>Bacillati</taxon>
        <taxon>Actinomycetota</taxon>
        <taxon>Actinomycetes</taxon>
        <taxon>Kitasatosporales</taxon>
        <taxon>Streptomycetaceae</taxon>
        <taxon>Streptomyces</taxon>
    </lineage>
</organism>
<dbReference type="Proteomes" id="UP001344251">
    <property type="component" value="Chromosome"/>
</dbReference>
<accession>A0ABZ1FE83</accession>
<gene>
    <name evidence="3" type="ORF">OG863_12225</name>
</gene>
<evidence type="ECO:0008006" key="5">
    <source>
        <dbReference type="Google" id="ProtNLM"/>
    </source>
</evidence>
<sequence length="482" mass="52083">MAQAWSQQAGGPVPPPPPPPPSGENKGLKRVVIGVVVLAVLALLGIGGVAVSKGIGGDELPEAAGGDGSQEKLLSESDISSLLRGRTQALKSGDEDAFLSPFSGAARVHQKKIYENLRKVPFAQADYRVLRQTGSGSNDYGDGATVALDVAFVHKIENVDVQPVAEWYRWVVKRASKSEKPSVTKVGGSPSAYGAKGFVYYPAPWDVYDDMYVKRQAHTVVVADKKNAAQAGRYAPHIEKAAADDLSFWSANAPSGASTPTAFFVNVEPNRKTYATMYASADEDPGWDAGMSVGMPAFSEAYEDVRDKPQFGGARIKMDATSNYFTTKDWPGGVKAISHHEMAHSITQALDKGDYSILTMGDGGPRTWVVEGFAEYMGSQFDPRAASEKMRSGYSDPKAKFDGKLPDTEFGSYPHSVHMDYALGYLALKYIEKQGGQAKTLKFVVDHYQNPKKLDEQLQEAVGQSGTAFESGWAKYVRSVVR</sequence>
<evidence type="ECO:0000313" key="3">
    <source>
        <dbReference type="EMBL" id="WSB68662.1"/>
    </source>
</evidence>
<dbReference type="RefSeq" id="WP_326618162.1">
    <property type="nucleotide sequence ID" value="NZ_CP109106.1"/>
</dbReference>
<keyword evidence="4" id="KW-1185">Reference proteome</keyword>
<feature type="transmembrane region" description="Helical" evidence="2">
    <location>
        <begin position="31"/>
        <end position="51"/>
    </location>
</feature>
<dbReference type="EMBL" id="CP109106">
    <property type="protein sequence ID" value="WSB68662.1"/>
    <property type="molecule type" value="Genomic_DNA"/>
</dbReference>
<keyword evidence="2" id="KW-0812">Transmembrane</keyword>
<evidence type="ECO:0000256" key="2">
    <source>
        <dbReference type="SAM" id="Phobius"/>
    </source>
</evidence>
<protein>
    <recommendedName>
        <fullName evidence="5">Peptidase</fullName>
    </recommendedName>
</protein>
<reference evidence="3 4" key="1">
    <citation type="submission" date="2022-10" db="EMBL/GenBank/DDBJ databases">
        <title>The complete genomes of actinobacterial strains from the NBC collection.</title>
        <authorList>
            <person name="Joergensen T.S."/>
            <person name="Alvarez Arevalo M."/>
            <person name="Sterndorff E.B."/>
            <person name="Faurdal D."/>
            <person name="Vuksanovic O."/>
            <person name="Mourched A.-S."/>
            <person name="Charusanti P."/>
            <person name="Shaw S."/>
            <person name="Blin K."/>
            <person name="Weber T."/>
        </authorList>
    </citation>
    <scope>NUCLEOTIDE SEQUENCE [LARGE SCALE GENOMIC DNA]</scope>
    <source>
        <strain evidence="3 4">NBC 01774</strain>
    </source>
</reference>
<feature type="compositionally biased region" description="Pro residues" evidence="1">
    <location>
        <begin position="12"/>
        <end position="22"/>
    </location>
</feature>
<proteinExistence type="predicted"/>